<sequence length="273" mass="30962">MSFFYTNDHVKLDYHELGDPSGLPVILIEGYSGSEMTWVGQISDFTKAGFHVITYDRRNHGKSQSVPFGMRISRHAMDLAELIDHLQLKQKIVLIGHSMGASTIFAYLSLFGSQRLQAVVTEDQSPKAINDKGWQFGQYDSSWSNFLELVKKIRTTRFTRIPVDQQFKIALGKVYRPFDFDFNEPLLIDSLSQDWRDQIPLETEPHLFLAGEKSPLWPAGQAKAAAEMNPLAESYVFAGAGHIPHLELAPEFNQVVIDFINRHRPADSHLSDK</sequence>
<dbReference type="InterPro" id="IPR029058">
    <property type="entry name" value="AB_hydrolase_fold"/>
</dbReference>
<keyword evidence="2" id="KW-0378">Hydrolase</keyword>
<dbReference type="STRING" id="336988.NT96_08355"/>
<accession>G9WI25</accession>
<dbReference type="Pfam" id="PF00561">
    <property type="entry name" value="Abhydrolase_1"/>
    <property type="match status" value="1"/>
</dbReference>
<dbReference type="InterPro" id="IPR000073">
    <property type="entry name" value="AB_hydrolase_1"/>
</dbReference>
<name>G9WI25_9LACO</name>
<dbReference type="eggNOG" id="COG2267">
    <property type="taxonomic scope" value="Bacteria"/>
</dbReference>
<comment type="caution">
    <text evidence="2">The sequence shown here is derived from an EMBL/GenBank/DDBJ whole genome shotgun (WGS) entry which is preliminary data.</text>
</comment>
<dbReference type="Proteomes" id="UP000004959">
    <property type="component" value="Chromosome"/>
</dbReference>
<dbReference type="PANTHER" id="PTHR43194:SF2">
    <property type="entry name" value="PEROXISOMAL MEMBRANE PROTEIN LPX1"/>
    <property type="match status" value="1"/>
</dbReference>
<evidence type="ECO:0000259" key="1">
    <source>
        <dbReference type="Pfam" id="PF00561"/>
    </source>
</evidence>
<organism evidence="2 3">
    <name type="scientific">Oenococcus kitaharae DSM 17330</name>
    <dbReference type="NCBI Taxonomy" id="1045004"/>
    <lineage>
        <taxon>Bacteria</taxon>
        <taxon>Bacillati</taxon>
        <taxon>Bacillota</taxon>
        <taxon>Bacilli</taxon>
        <taxon>Lactobacillales</taxon>
        <taxon>Lactobacillaceae</taxon>
        <taxon>Oenococcus</taxon>
    </lineage>
</organism>
<dbReference type="RefSeq" id="WP_007745516.1">
    <property type="nucleotide sequence ID" value="NZ_CM001398.1"/>
</dbReference>
<feature type="domain" description="AB hydrolase-1" evidence="1">
    <location>
        <begin position="24"/>
        <end position="247"/>
    </location>
</feature>
<evidence type="ECO:0000313" key="3">
    <source>
        <dbReference type="Proteomes" id="UP000004959"/>
    </source>
</evidence>
<dbReference type="GO" id="GO:0016787">
    <property type="term" value="F:hydrolase activity"/>
    <property type="evidence" value="ECO:0007669"/>
    <property type="project" value="UniProtKB-KW"/>
</dbReference>
<keyword evidence="3" id="KW-1185">Reference proteome</keyword>
<reference evidence="2 3" key="1">
    <citation type="journal article" date="2012" name="PLoS ONE">
        <title>Functional divergence in the genus oenococcus as predicted by genome sequencing of the newly-described species, Oenococcus kitaharae.</title>
        <authorList>
            <person name="Borneman A.R."/>
            <person name="McCarthy J.M."/>
            <person name="Chambers P.J."/>
            <person name="Bartowsky E.J."/>
        </authorList>
    </citation>
    <scope>NUCLEOTIDE SEQUENCE [LARGE SCALE GENOMIC DNA]</scope>
    <source>
        <strain evidence="3">DSM17330</strain>
    </source>
</reference>
<dbReference type="PANTHER" id="PTHR43194">
    <property type="entry name" value="HYDROLASE ALPHA/BETA FOLD FAMILY"/>
    <property type="match status" value="1"/>
</dbReference>
<dbReference type="OrthoDB" id="9805423at2"/>
<gene>
    <name evidence="2" type="ORF">OKIT_0801</name>
</gene>
<dbReference type="EMBL" id="AFVZ01000001">
    <property type="protein sequence ID" value="EHN58910.1"/>
    <property type="molecule type" value="Genomic_DNA"/>
</dbReference>
<dbReference type="SUPFAM" id="SSF53474">
    <property type="entry name" value="alpha/beta-Hydrolases"/>
    <property type="match status" value="1"/>
</dbReference>
<proteinExistence type="predicted"/>
<protein>
    <submittedName>
        <fullName evidence="2">Alpha/beta superfamily hydrolase</fullName>
    </submittedName>
</protein>
<dbReference type="HOGENOM" id="CLU_020336_12_0_9"/>
<dbReference type="PATRIC" id="fig|1045004.4.peg.804"/>
<dbReference type="InterPro" id="IPR050228">
    <property type="entry name" value="Carboxylesterase_BioH"/>
</dbReference>
<dbReference type="Gene3D" id="3.40.50.1820">
    <property type="entry name" value="alpha/beta hydrolase"/>
    <property type="match status" value="1"/>
</dbReference>
<dbReference type="AlphaFoldDB" id="G9WI25"/>
<evidence type="ECO:0000313" key="2">
    <source>
        <dbReference type="EMBL" id="EHN58910.1"/>
    </source>
</evidence>